<evidence type="ECO:0000259" key="1">
    <source>
        <dbReference type="Pfam" id="PF08242"/>
    </source>
</evidence>
<reference evidence="3" key="1">
    <citation type="submission" date="2020-06" db="EMBL/GenBank/DDBJ databases">
        <title>Draft genomic sequecing of Geomonas sp. Red745.</title>
        <authorList>
            <person name="Itoh H."/>
            <person name="Xu Z.X."/>
            <person name="Ushijima N."/>
            <person name="Masuda Y."/>
            <person name="Shiratori Y."/>
            <person name="Senoo K."/>
        </authorList>
    </citation>
    <scope>NUCLEOTIDE SEQUENCE [LARGE SCALE GENOMIC DNA]</scope>
    <source>
        <strain evidence="3">Red745</strain>
    </source>
</reference>
<feature type="domain" description="Methyltransferase type 12" evidence="1">
    <location>
        <begin position="56"/>
        <end position="147"/>
    </location>
</feature>
<accession>A0A6V8N9W2</accession>
<gene>
    <name evidence="2" type="ORF">GMLC_29640</name>
</gene>
<dbReference type="InterPro" id="IPR013217">
    <property type="entry name" value="Methyltransf_12"/>
</dbReference>
<dbReference type="GO" id="GO:0008168">
    <property type="term" value="F:methyltransferase activity"/>
    <property type="evidence" value="ECO:0007669"/>
    <property type="project" value="UniProtKB-KW"/>
</dbReference>
<dbReference type="RefSeq" id="WP_183361974.1">
    <property type="nucleotide sequence ID" value="NZ_BLXZ01000006.1"/>
</dbReference>
<dbReference type="SUPFAM" id="SSF53335">
    <property type="entry name" value="S-adenosyl-L-methionine-dependent methyltransferases"/>
    <property type="match status" value="1"/>
</dbReference>
<comment type="caution">
    <text evidence="2">The sequence shown here is derived from an EMBL/GenBank/DDBJ whole genome shotgun (WGS) entry which is preliminary data.</text>
</comment>
<dbReference type="Gene3D" id="3.40.50.150">
    <property type="entry name" value="Vaccinia Virus protein VP39"/>
    <property type="match status" value="1"/>
</dbReference>
<protein>
    <submittedName>
        <fullName evidence="2">SAM-dependent methyltransferase</fullName>
    </submittedName>
</protein>
<dbReference type="GO" id="GO:0032259">
    <property type="term" value="P:methylation"/>
    <property type="evidence" value="ECO:0007669"/>
    <property type="project" value="UniProtKB-KW"/>
</dbReference>
<dbReference type="EMBL" id="BLXZ01000006">
    <property type="protein sequence ID" value="GFO69385.1"/>
    <property type="molecule type" value="Genomic_DNA"/>
</dbReference>
<name>A0A6V8N9W2_9BACT</name>
<dbReference type="CDD" id="cd02440">
    <property type="entry name" value="AdoMet_MTases"/>
    <property type="match status" value="1"/>
</dbReference>
<dbReference type="Proteomes" id="UP000587586">
    <property type="component" value="Unassembled WGS sequence"/>
</dbReference>
<proteinExistence type="predicted"/>
<sequence>MSETVRRHYELYPYPQYPLLASVRRCDTYASNLSAIWSRFNGELPHKAARRILIAGCGSFAPYPFGLANPATEITALDLSTRSLGRARLHCLLHGVRGVEFRAGDLCDPATLTGEYGLIDAYGVLHHLADPAAGLRALAARLAPGGIMRVMVYSSYTRREEESIRRALRLLKIQDVAGVRSLIARSAPESRLRRFSDASHEVAQRSGLADALLHPQVRTYRIEPFMDLVQQSSLEPLLFAHRQALQDVQQEVVRIKRMEQGRRSPGNFVLYLGRRTKGAAPDADEARLLLNPCLAGVVGPFSFGSVQCSPRLGRENPVLDGAARRFLSRFRRPVRAGDLSASERKLAGEFCEALFLLRLRPDAPLP</sequence>
<keyword evidence="2" id="KW-0489">Methyltransferase</keyword>
<organism evidence="2 3">
    <name type="scientific">Geomonas limicola</name>
    <dbReference type="NCBI Taxonomy" id="2740186"/>
    <lineage>
        <taxon>Bacteria</taxon>
        <taxon>Pseudomonadati</taxon>
        <taxon>Thermodesulfobacteriota</taxon>
        <taxon>Desulfuromonadia</taxon>
        <taxon>Geobacterales</taxon>
        <taxon>Geobacteraceae</taxon>
        <taxon>Geomonas</taxon>
    </lineage>
</organism>
<evidence type="ECO:0000313" key="2">
    <source>
        <dbReference type="EMBL" id="GFO69385.1"/>
    </source>
</evidence>
<dbReference type="Pfam" id="PF08242">
    <property type="entry name" value="Methyltransf_12"/>
    <property type="match status" value="1"/>
</dbReference>
<evidence type="ECO:0000313" key="3">
    <source>
        <dbReference type="Proteomes" id="UP000587586"/>
    </source>
</evidence>
<keyword evidence="2" id="KW-0808">Transferase</keyword>
<dbReference type="AlphaFoldDB" id="A0A6V8N9W2"/>
<dbReference type="InterPro" id="IPR029063">
    <property type="entry name" value="SAM-dependent_MTases_sf"/>
</dbReference>
<keyword evidence="3" id="KW-1185">Reference proteome</keyword>